<name>A0AAV1YRW7_9ARAC</name>
<evidence type="ECO:0000313" key="1">
    <source>
        <dbReference type="EMBL" id="CAL1261426.1"/>
    </source>
</evidence>
<gene>
    <name evidence="1" type="ORF">LARSCL_LOCUS386</name>
</gene>
<evidence type="ECO:0000313" key="2">
    <source>
        <dbReference type="Proteomes" id="UP001497382"/>
    </source>
</evidence>
<proteinExistence type="predicted"/>
<sequence length="44" mass="5150">MLVYVAERYNDKAGCPFILNVEYLSKLPWKCLKLPLPFQACFLN</sequence>
<comment type="caution">
    <text evidence="1">The sequence shown here is derived from an EMBL/GenBank/DDBJ whole genome shotgun (WGS) entry which is preliminary data.</text>
</comment>
<keyword evidence="2" id="KW-1185">Reference proteome</keyword>
<organism evidence="1 2">
    <name type="scientific">Larinioides sclopetarius</name>
    <dbReference type="NCBI Taxonomy" id="280406"/>
    <lineage>
        <taxon>Eukaryota</taxon>
        <taxon>Metazoa</taxon>
        <taxon>Ecdysozoa</taxon>
        <taxon>Arthropoda</taxon>
        <taxon>Chelicerata</taxon>
        <taxon>Arachnida</taxon>
        <taxon>Araneae</taxon>
        <taxon>Araneomorphae</taxon>
        <taxon>Entelegynae</taxon>
        <taxon>Araneoidea</taxon>
        <taxon>Araneidae</taxon>
        <taxon>Larinioides</taxon>
    </lineage>
</organism>
<accession>A0AAV1YRW7</accession>
<dbReference type="AlphaFoldDB" id="A0AAV1YRW7"/>
<protein>
    <submittedName>
        <fullName evidence="1">Uncharacterized protein</fullName>
    </submittedName>
</protein>
<reference evidence="1 2" key="1">
    <citation type="submission" date="2024-04" db="EMBL/GenBank/DDBJ databases">
        <authorList>
            <person name="Rising A."/>
            <person name="Reimegard J."/>
            <person name="Sonavane S."/>
            <person name="Akerstrom W."/>
            <person name="Nylinder S."/>
            <person name="Hedman E."/>
            <person name="Kallberg Y."/>
        </authorList>
    </citation>
    <scope>NUCLEOTIDE SEQUENCE [LARGE SCALE GENOMIC DNA]</scope>
</reference>
<dbReference type="EMBL" id="CAXIEN010000002">
    <property type="protein sequence ID" value="CAL1261426.1"/>
    <property type="molecule type" value="Genomic_DNA"/>
</dbReference>
<dbReference type="Proteomes" id="UP001497382">
    <property type="component" value="Unassembled WGS sequence"/>
</dbReference>